<dbReference type="GO" id="GO:0051537">
    <property type="term" value="F:2 iron, 2 sulfur cluster binding"/>
    <property type="evidence" value="ECO:0007669"/>
    <property type="project" value="InterPro"/>
</dbReference>
<dbReference type="Gene3D" id="3.30.365.10">
    <property type="entry name" value="Aldehyde oxidase/xanthine dehydrogenase, molybdopterin binding domain"/>
    <property type="match status" value="4"/>
</dbReference>
<accession>A0A2S9QED8</accession>
<dbReference type="PROSITE" id="PS51085">
    <property type="entry name" value="2FE2S_FER_2"/>
    <property type="match status" value="1"/>
</dbReference>
<dbReference type="EMBL" id="PUEJ01000003">
    <property type="protein sequence ID" value="PRH87711.1"/>
    <property type="molecule type" value="Genomic_DNA"/>
</dbReference>
<name>A0A2S9QED8_9HYPH</name>
<dbReference type="Pfam" id="PF02738">
    <property type="entry name" value="MoCoBD_1"/>
    <property type="match status" value="1"/>
</dbReference>
<dbReference type="Proteomes" id="UP000237682">
    <property type="component" value="Unassembled WGS sequence"/>
</dbReference>
<dbReference type="Pfam" id="PF00111">
    <property type="entry name" value="Fer2"/>
    <property type="match status" value="1"/>
</dbReference>
<dbReference type="PANTHER" id="PTHR11908">
    <property type="entry name" value="XANTHINE DEHYDROGENASE"/>
    <property type="match status" value="1"/>
</dbReference>
<comment type="caution">
    <text evidence="6">The sequence shown here is derived from an EMBL/GenBank/DDBJ whole genome shotgun (WGS) entry which is preliminary data.</text>
</comment>
<dbReference type="InterPro" id="IPR002888">
    <property type="entry name" value="2Fe-2S-bd"/>
</dbReference>
<evidence type="ECO:0000259" key="5">
    <source>
        <dbReference type="PROSITE" id="PS51085"/>
    </source>
</evidence>
<feature type="domain" description="2Fe-2S ferredoxin-type" evidence="5">
    <location>
        <begin position="6"/>
        <end position="80"/>
    </location>
</feature>
<dbReference type="Pfam" id="PF01799">
    <property type="entry name" value="Fer2_2"/>
    <property type="match status" value="1"/>
</dbReference>
<dbReference type="OrthoDB" id="9763985at2"/>
<dbReference type="SUPFAM" id="SSF54292">
    <property type="entry name" value="2Fe-2S ferredoxin-like"/>
    <property type="match status" value="1"/>
</dbReference>
<evidence type="ECO:0000313" key="6">
    <source>
        <dbReference type="EMBL" id="PRH87711.1"/>
    </source>
</evidence>
<dbReference type="Pfam" id="PF01315">
    <property type="entry name" value="Ald_Xan_dh_C"/>
    <property type="match status" value="1"/>
</dbReference>
<dbReference type="InterPro" id="IPR036884">
    <property type="entry name" value="2Fe-2S-bd_dom_sf"/>
</dbReference>
<dbReference type="InterPro" id="IPR036010">
    <property type="entry name" value="2Fe-2S_ferredoxin-like_sf"/>
</dbReference>
<evidence type="ECO:0000256" key="1">
    <source>
        <dbReference type="ARBA" id="ARBA00006849"/>
    </source>
</evidence>
<dbReference type="SUPFAM" id="SSF54665">
    <property type="entry name" value="CO dehydrogenase molybdoprotein N-domain-like"/>
    <property type="match status" value="1"/>
</dbReference>
<gene>
    <name evidence="6" type="ORF">C5L14_07190</name>
</gene>
<keyword evidence="2" id="KW-0479">Metal-binding</keyword>
<organism evidence="6 7">
    <name type="scientific">Labrys okinawensis</name>
    <dbReference type="NCBI Taxonomy" id="346911"/>
    <lineage>
        <taxon>Bacteria</taxon>
        <taxon>Pseudomonadati</taxon>
        <taxon>Pseudomonadota</taxon>
        <taxon>Alphaproteobacteria</taxon>
        <taxon>Hyphomicrobiales</taxon>
        <taxon>Xanthobacteraceae</taxon>
        <taxon>Labrys</taxon>
    </lineage>
</organism>
<evidence type="ECO:0000256" key="2">
    <source>
        <dbReference type="ARBA" id="ARBA00022723"/>
    </source>
</evidence>
<sequence length="930" mass="97871">MDQRLPGFTLNGETATIAAAPGSRLSQVLREAFGLTGTKVGCDAGDCGACTVLLDGEAACSCLVAAAQVEGHTVDTIEGLTRNNALTQALQASFLRYGAAQCGICTPAMLTAATALLQRGTEVTEGRIADALGGVLCRCTGYRKIIAAVLAVAEGSATLQPTSPANPVGSRIDRLDGMAKVEGRDIFGADEAPNDVLALRAIRSPHHRAAFEIGDIEAFLAAHPGIVRVFTARDVPGRNCYGVIPAFADQPVFASGETRFRGEAVAAVVGEPAAVEALDLSAFPISWTALTAITAMDEALASAELLHPARPENILTRGRVARGDVEAALAAADAMVEGEFETGFVEHAYIEPEAGFARRVGDRIEIQACTQAPYMDRDDVAGLLGIPPENVRIIPTAVGGGFGSKLDLSIQPFIAVAAWHLDRPVRMVYSRSESIATTTKRHPARMRVRIGASRDGKLAAMDFSGDFNTGAYSSWGPTVANRVPVHASGPYYIPHYRAVARAVHTHLVPAGAFRGFGVPQSSIAQEQLYDALADRLGIDRLEFRIRNALTDELPTVTGQVLGEGVGIKACLEALRDPWRRAREAAAAFNSDRRDSLRRGVGVAGMWYGCGNTSLPNPSTIRLGLKPDGRLALHQGAVDIGQGSNTVITQICAEALGAPVEAFDLVSADTDLSPDCGKTSASRQTFVTGKAAELAGRDLRAQILRQTNAGETATIRFGDAVLTVEDGERVRTLWLADLPATDLGYVLSTEQTFDPPTSPLDANGQGEPYALYGFGAHMAEIEVDCELGTVRVLKITASHDVGRAINPTLVEGQIEGGVAQGLGLALMEEFHPGRGENLHDYLIPTIGDVPPVETILIEDASPVGPFGAKGVGEQALIPTAPAILNALHDAAGIRLRRVPATPDRVRAAILERDLSATAGFQPAISKEGSAG</sequence>
<proteinExistence type="inferred from homology"/>
<dbReference type="InterPro" id="IPR037165">
    <property type="entry name" value="AldOxase/xan_DH_Mopterin-bd_sf"/>
</dbReference>
<comment type="similarity">
    <text evidence="1">Belongs to the xanthine dehydrogenase family.</text>
</comment>
<dbReference type="CDD" id="cd00207">
    <property type="entry name" value="fer2"/>
    <property type="match status" value="1"/>
</dbReference>
<dbReference type="InterPro" id="IPR000674">
    <property type="entry name" value="Ald_Oxase/Xan_DH_a/b"/>
</dbReference>
<dbReference type="InterPro" id="IPR006058">
    <property type="entry name" value="2Fe2S_fd_BS"/>
</dbReference>
<dbReference type="PANTHER" id="PTHR11908:SF157">
    <property type="entry name" value="XANTHINE DEHYDROGENASE SUBUNIT D-RELATED"/>
    <property type="match status" value="1"/>
</dbReference>
<dbReference type="Gene3D" id="1.10.150.120">
    <property type="entry name" value="[2Fe-2S]-binding domain"/>
    <property type="match status" value="1"/>
</dbReference>
<dbReference type="Pfam" id="PF20256">
    <property type="entry name" value="MoCoBD_2"/>
    <property type="match status" value="1"/>
</dbReference>
<dbReference type="SUPFAM" id="SSF47741">
    <property type="entry name" value="CO dehydrogenase ISP C-domain like"/>
    <property type="match status" value="1"/>
</dbReference>
<evidence type="ECO:0000256" key="3">
    <source>
        <dbReference type="ARBA" id="ARBA00023002"/>
    </source>
</evidence>
<evidence type="ECO:0000313" key="7">
    <source>
        <dbReference type="Proteomes" id="UP000237682"/>
    </source>
</evidence>
<reference evidence="6 7" key="1">
    <citation type="submission" date="2018-02" db="EMBL/GenBank/DDBJ databases">
        <title>Whole genome sequencing of endophytic bacterium.</title>
        <authorList>
            <person name="Eedara R."/>
            <person name="Podile A.R."/>
        </authorList>
    </citation>
    <scope>NUCLEOTIDE SEQUENCE [LARGE SCALE GENOMIC DNA]</scope>
    <source>
        <strain evidence="6 7">RP1T</strain>
    </source>
</reference>
<dbReference type="InterPro" id="IPR008274">
    <property type="entry name" value="AldOxase/xan_DH_MoCoBD1"/>
</dbReference>
<evidence type="ECO:0000256" key="4">
    <source>
        <dbReference type="ARBA" id="ARBA00023004"/>
    </source>
</evidence>
<dbReference type="PROSITE" id="PS00197">
    <property type="entry name" value="2FE2S_FER_1"/>
    <property type="match status" value="1"/>
</dbReference>
<keyword evidence="4" id="KW-0408">Iron</keyword>
<dbReference type="InterPro" id="IPR046867">
    <property type="entry name" value="AldOxase/xan_DH_MoCoBD2"/>
</dbReference>
<dbReference type="GO" id="GO:0005506">
    <property type="term" value="F:iron ion binding"/>
    <property type="evidence" value="ECO:0007669"/>
    <property type="project" value="InterPro"/>
</dbReference>
<dbReference type="SMART" id="SM01008">
    <property type="entry name" value="Ald_Xan_dh_C"/>
    <property type="match status" value="1"/>
</dbReference>
<dbReference type="Gene3D" id="3.90.1170.50">
    <property type="entry name" value="Aldehyde oxidase/xanthine dehydrogenase, a/b hammerhead"/>
    <property type="match status" value="1"/>
</dbReference>
<keyword evidence="7" id="KW-1185">Reference proteome</keyword>
<dbReference type="GO" id="GO:0016491">
    <property type="term" value="F:oxidoreductase activity"/>
    <property type="evidence" value="ECO:0007669"/>
    <property type="project" value="UniProtKB-KW"/>
</dbReference>
<dbReference type="InterPro" id="IPR016208">
    <property type="entry name" value="Ald_Oxase/xanthine_DH-like"/>
</dbReference>
<dbReference type="RefSeq" id="WP_105861378.1">
    <property type="nucleotide sequence ID" value="NZ_PUEJ01000003.1"/>
</dbReference>
<protein>
    <submittedName>
        <fullName evidence="6">Aldehyde oxidase</fullName>
    </submittedName>
</protein>
<dbReference type="Gene3D" id="3.10.20.30">
    <property type="match status" value="1"/>
</dbReference>
<dbReference type="SUPFAM" id="SSF56003">
    <property type="entry name" value="Molybdenum cofactor-binding domain"/>
    <property type="match status" value="1"/>
</dbReference>
<dbReference type="InterPro" id="IPR012675">
    <property type="entry name" value="Beta-grasp_dom_sf"/>
</dbReference>
<dbReference type="AlphaFoldDB" id="A0A2S9QED8"/>
<dbReference type="InterPro" id="IPR001041">
    <property type="entry name" value="2Fe-2S_ferredoxin-type"/>
</dbReference>
<keyword evidence="3" id="KW-0560">Oxidoreductase</keyword>
<dbReference type="InterPro" id="IPR036856">
    <property type="entry name" value="Ald_Oxase/Xan_DH_a/b_sf"/>
</dbReference>